<feature type="transmembrane region" description="Helical" evidence="1">
    <location>
        <begin position="32"/>
        <end position="50"/>
    </location>
</feature>
<organism evidence="2 3">
    <name type="scientific">Longimicrobium terrae</name>
    <dbReference type="NCBI Taxonomy" id="1639882"/>
    <lineage>
        <taxon>Bacteria</taxon>
        <taxon>Pseudomonadati</taxon>
        <taxon>Gemmatimonadota</taxon>
        <taxon>Longimicrobiia</taxon>
        <taxon>Longimicrobiales</taxon>
        <taxon>Longimicrobiaceae</taxon>
        <taxon>Longimicrobium</taxon>
    </lineage>
</organism>
<dbReference type="EMBL" id="JACHIA010000001">
    <property type="protein sequence ID" value="MBB6068866.1"/>
    <property type="molecule type" value="Genomic_DNA"/>
</dbReference>
<evidence type="ECO:0000256" key="1">
    <source>
        <dbReference type="SAM" id="Phobius"/>
    </source>
</evidence>
<dbReference type="RefSeq" id="WP_170031314.1">
    <property type="nucleotide sequence ID" value="NZ_JABDTL010000001.1"/>
</dbReference>
<dbReference type="Proteomes" id="UP000582837">
    <property type="component" value="Unassembled WGS sequence"/>
</dbReference>
<sequence length="76" mass="8194">MIGLPLLAGTGLLVWLWRSPDAAPHGRGFALGALWLGMGALAFLLSAGAIRLGWRAWWIVQLLPLLWAAPFVASFL</sequence>
<evidence type="ECO:0000313" key="3">
    <source>
        <dbReference type="Proteomes" id="UP000582837"/>
    </source>
</evidence>
<proteinExistence type="predicted"/>
<keyword evidence="1" id="KW-0812">Transmembrane</keyword>
<evidence type="ECO:0000313" key="2">
    <source>
        <dbReference type="EMBL" id="MBB6068866.1"/>
    </source>
</evidence>
<keyword evidence="1" id="KW-1133">Transmembrane helix</keyword>
<dbReference type="AlphaFoldDB" id="A0A841GWS4"/>
<reference evidence="2 3" key="1">
    <citation type="submission" date="2020-08" db="EMBL/GenBank/DDBJ databases">
        <title>Genomic Encyclopedia of Type Strains, Phase IV (KMG-IV): sequencing the most valuable type-strain genomes for metagenomic binning, comparative biology and taxonomic classification.</title>
        <authorList>
            <person name="Goeker M."/>
        </authorList>
    </citation>
    <scope>NUCLEOTIDE SEQUENCE [LARGE SCALE GENOMIC DNA]</scope>
    <source>
        <strain evidence="2 3">DSM 29007</strain>
    </source>
</reference>
<accession>A0A841GWS4</accession>
<protein>
    <submittedName>
        <fullName evidence="2">Uncharacterized protein</fullName>
    </submittedName>
</protein>
<gene>
    <name evidence="2" type="ORF">HNQ61_000477</name>
</gene>
<keyword evidence="3" id="KW-1185">Reference proteome</keyword>
<feature type="transmembrane region" description="Helical" evidence="1">
    <location>
        <begin position="57"/>
        <end position="75"/>
    </location>
</feature>
<comment type="caution">
    <text evidence="2">The sequence shown here is derived from an EMBL/GenBank/DDBJ whole genome shotgun (WGS) entry which is preliminary data.</text>
</comment>
<keyword evidence="1" id="KW-0472">Membrane</keyword>
<name>A0A841GWS4_9BACT</name>